<dbReference type="InterPro" id="IPR000504">
    <property type="entry name" value="RRM_dom"/>
</dbReference>
<dbReference type="PANTHER" id="PTHR15241">
    <property type="entry name" value="TRANSFORMER-2-RELATED"/>
    <property type="match status" value="1"/>
</dbReference>
<evidence type="ECO:0000256" key="2">
    <source>
        <dbReference type="SAM" id="MobiDB-lite"/>
    </source>
</evidence>
<feature type="compositionally biased region" description="Basic and acidic residues" evidence="2">
    <location>
        <begin position="48"/>
        <end position="90"/>
    </location>
</feature>
<dbReference type="SMART" id="SM00360">
    <property type="entry name" value="RRM"/>
    <property type="match status" value="1"/>
</dbReference>
<protein>
    <recommendedName>
        <fullName evidence="3">RRM domain-containing protein</fullName>
    </recommendedName>
</protein>
<feature type="region of interest" description="Disordered" evidence="2">
    <location>
        <begin position="1"/>
        <end position="20"/>
    </location>
</feature>
<dbReference type="InterPro" id="IPR035979">
    <property type="entry name" value="RBD_domain_sf"/>
</dbReference>
<dbReference type="InterPro" id="IPR012677">
    <property type="entry name" value="Nucleotide-bd_a/b_plait_sf"/>
</dbReference>
<feature type="domain" description="RRM" evidence="3">
    <location>
        <begin position="207"/>
        <end position="285"/>
    </location>
</feature>
<feature type="region of interest" description="Disordered" evidence="2">
    <location>
        <begin position="48"/>
        <end position="95"/>
    </location>
</feature>
<gene>
    <name evidence="4" type="ORF">MACK_003958</name>
</gene>
<reference evidence="4" key="1">
    <citation type="submission" date="2022-07" db="EMBL/GenBank/DDBJ databases">
        <title>Evaluation of T. orientalis genome assembly methods using nanopore sequencing and analysis of variation between genomes.</title>
        <authorList>
            <person name="Yam J."/>
            <person name="Micallef M.L."/>
            <person name="Liu M."/>
            <person name="Djordjevic S.P."/>
            <person name="Bogema D.R."/>
            <person name="Jenkins C."/>
        </authorList>
    </citation>
    <scope>NUCLEOTIDE SEQUENCE</scope>
    <source>
        <strain evidence="4">Goon Nure</strain>
    </source>
</reference>
<evidence type="ECO:0000313" key="4">
    <source>
        <dbReference type="EMBL" id="UVC50093.1"/>
    </source>
</evidence>
<accession>A0A976SJN7</accession>
<sequence length="311" mass="36365">MAKDEIKRNKNKNKFKLKRKINKEDGFRKVNYKVKEYKEANRKKIKDKVSQVFKRDKKDKNEDKPKENDLKNKFEAESHEELAENEDRAQSESYDTNDSRVVFIGNVPLTISTKSELVKKLKLDPRIVEAVYFRSLPIHPKYARNKKIGVIKKKFSNVKDNQNAYVKLTDVKYVDELLKKNTMEVDGHHIFVNTNNSNEYSKFSRKKTIFVGRLPPSANEDDLYNVFMNISPVQGVRIVRDPVTMRSKGFGFVAFDNRMAVKEAINEFNNTTFKGYTLNVTKCLDENKSKERKKEFKKTKKKGGNKKNKTT</sequence>
<organism evidence="4 5">
    <name type="scientific">Theileria orientalis</name>
    <dbReference type="NCBI Taxonomy" id="68886"/>
    <lineage>
        <taxon>Eukaryota</taxon>
        <taxon>Sar</taxon>
        <taxon>Alveolata</taxon>
        <taxon>Apicomplexa</taxon>
        <taxon>Aconoidasida</taxon>
        <taxon>Piroplasmida</taxon>
        <taxon>Theileriidae</taxon>
        <taxon>Theileria</taxon>
    </lineage>
</organism>
<keyword evidence="1" id="KW-0694">RNA-binding</keyword>
<name>A0A976SJN7_THEOR</name>
<feature type="region of interest" description="Disordered" evidence="2">
    <location>
        <begin position="287"/>
        <end position="311"/>
    </location>
</feature>
<dbReference type="PROSITE" id="PS50102">
    <property type="entry name" value="RRM"/>
    <property type="match status" value="1"/>
</dbReference>
<dbReference type="PANTHER" id="PTHR15241:SF304">
    <property type="entry name" value="RRM DOMAIN-CONTAINING PROTEIN"/>
    <property type="match status" value="1"/>
</dbReference>
<feature type="compositionally biased region" description="Basic residues" evidence="2">
    <location>
        <begin position="9"/>
        <end position="20"/>
    </location>
</feature>
<dbReference type="EMBL" id="CP056072">
    <property type="protein sequence ID" value="UVC50093.1"/>
    <property type="molecule type" value="Genomic_DNA"/>
</dbReference>
<dbReference type="GO" id="GO:0003723">
    <property type="term" value="F:RNA binding"/>
    <property type="evidence" value="ECO:0007669"/>
    <property type="project" value="UniProtKB-UniRule"/>
</dbReference>
<feature type="compositionally biased region" description="Basic residues" evidence="2">
    <location>
        <begin position="295"/>
        <end position="311"/>
    </location>
</feature>
<evidence type="ECO:0000313" key="5">
    <source>
        <dbReference type="Proteomes" id="UP000244811"/>
    </source>
</evidence>
<dbReference type="Proteomes" id="UP000244811">
    <property type="component" value="Chromosome 4"/>
</dbReference>
<dbReference type="AlphaFoldDB" id="A0A976SJN7"/>
<dbReference type="Pfam" id="PF00076">
    <property type="entry name" value="RRM_1"/>
    <property type="match status" value="1"/>
</dbReference>
<proteinExistence type="predicted"/>
<evidence type="ECO:0000256" key="1">
    <source>
        <dbReference type="PROSITE-ProRule" id="PRU00176"/>
    </source>
</evidence>
<dbReference type="Gene3D" id="3.30.70.330">
    <property type="match status" value="2"/>
</dbReference>
<dbReference type="SUPFAM" id="SSF54928">
    <property type="entry name" value="RNA-binding domain, RBD"/>
    <property type="match status" value="1"/>
</dbReference>
<evidence type="ECO:0000259" key="3">
    <source>
        <dbReference type="PROSITE" id="PS50102"/>
    </source>
</evidence>